<keyword evidence="3" id="KW-1185">Reference proteome</keyword>
<evidence type="ECO:0000313" key="2">
    <source>
        <dbReference type="EMBL" id="SDW36986.1"/>
    </source>
</evidence>
<gene>
    <name evidence="2" type="ORF">SAMN05444338_102221</name>
</gene>
<keyword evidence="1" id="KW-1133">Transmembrane helix</keyword>
<sequence length="367" mass="43551">MNNNQYFFEYLQNSPPIIELVWFMIGVSLLSILILIIYLKYLRTHLRSNEKIRETYQMKYELHLITYLYSGNEEETISPEQQTIIDELKKDLSDSFKRSIVVATLLKLKNEISGELDESIQKLYYQTGLINFSISKLRSRKWYVVAKGVRELTQFHIKEVHDEVITLINHPKNEVRKEMQLYLVNLFSFKGLDFLDVLQTPLSEWDQIQLLEVLQRFDDQQVFDIKPWLKSSNDSVVTFALKLADIYIQFQAKEDLIELLDHKSEKIRIELINVLGNLNIIEAKTILKNHFIERSQQEQIAFFKMMEKMPESDDESFLLEYIHHENFEIKLSALKILKMINSNTFNIQKHKGTEPDFVKIVEYLENN</sequence>
<dbReference type="Gene3D" id="1.25.10.10">
    <property type="entry name" value="Leucine-rich Repeat Variant"/>
    <property type="match status" value="1"/>
</dbReference>
<dbReference type="Proteomes" id="UP000198569">
    <property type="component" value="Unassembled WGS sequence"/>
</dbReference>
<dbReference type="OrthoDB" id="1454284at2"/>
<dbReference type="STRING" id="229203.SAMN05444338_102221"/>
<evidence type="ECO:0000256" key="1">
    <source>
        <dbReference type="SAM" id="Phobius"/>
    </source>
</evidence>
<dbReference type="SUPFAM" id="SSF48371">
    <property type="entry name" value="ARM repeat"/>
    <property type="match status" value="1"/>
</dbReference>
<dbReference type="RefSeq" id="WP_091429584.1">
    <property type="nucleotide sequence ID" value="NZ_FNMV01000002.1"/>
</dbReference>
<dbReference type="AlphaFoldDB" id="A0A1H2SZ36"/>
<evidence type="ECO:0008006" key="4">
    <source>
        <dbReference type="Google" id="ProtNLM"/>
    </source>
</evidence>
<dbReference type="InterPro" id="IPR011989">
    <property type="entry name" value="ARM-like"/>
</dbReference>
<evidence type="ECO:0000313" key="3">
    <source>
        <dbReference type="Proteomes" id="UP000198569"/>
    </source>
</evidence>
<dbReference type="InterPro" id="IPR016024">
    <property type="entry name" value="ARM-type_fold"/>
</dbReference>
<feature type="transmembrane region" description="Helical" evidence="1">
    <location>
        <begin position="20"/>
        <end position="39"/>
    </location>
</feature>
<keyword evidence="1" id="KW-0812">Transmembrane</keyword>
<proteinExistence type="predicted"/>
<protein>
    <recommendedName>
        <fullName evidence="4">HEAT repeat-containing protein</fullName>
    </recommendedName>
</protein>
<keyword evidence="1" id="KW-0472">Membrane</keyword>
<name>A0A1H2SZ36_9FLAO</name>
<accession>A0A1H2SZ36</accession>
<reference evidence="3" key="1">
    <citation type="submission" date="2016-10" db="EMBL/GenBank/DDBJ databases">
        <authorList>
            <person name="Varghese N."/>
            <person name="Submissions S."/>
        </authorList>
    </citation>
    <scope>NUCLEOTIDE SEQUENCE [LARGE SCALE GENOMIC DNA]</scope>
    <source>
        <strain evidence="3">DSM 15718</strain>
    </source>
</reference>
<organism evidence="2 3">
    <name type="scientific">Flavobacterium degerlachei</name>
    <dbReference type="NCBI Taxonomy" id="229203"/>
    <lineage>
        <taxon>Bacteria</taxon>
        <taxon>Pseudomonadati</taxon>
        <taxon>Bacteroidota</taxon>
        <taxon>Flavobacteriia</taxon>
        <taxon>Flavobacteriales</taxon>
        <taxon>Flavobacteriaceae</taxon>
        <taxon>Flavobacterium</taxon>
    </lineage>
</organism>
<dbReference type="EMBL" id="FNMV01000002">
    <property type="protein sequence ID" value="SDW36986.1"/>
    <property type="molecule type" value="Genomic_DNA"/>
</dbReference>